<name>A0A0E1NZP5_YERPA</name>
<dbReference type="GeneID" id="57973865"/>
<dbReference type="AlphaFoldDB" id="A0A0E1NZP5"/>
<dbReference type="KEGG" id="ypa:YPA_3382"/>
<evidence type="ECO:0000313" key="1">
    <source>
        <dbReference type="EMBL" id="ABG15344.1"/>
    </source>
</evidence>
<accession>A0A0E1NZP5</accession>
<sequence>MFSCIIKTTDNYFRHGLFILLKEALMDCHVNANATLADDADWHTKMVFIDADSSYCHRTLEQTYQAYKNQQSGTPGIFIILRSKGALLPLNMSYNTSAHILYKSDEQADIKSKIGVVIKNALGRKNTINPTV</sequence>
<gene>
    <name evidence="1" type="ordered locus">YPA_3382</name>
</gene>
<evidence type="ECO:0000313" key="2">
    <source>
        <dbReference type="Proteomes" id="UP000001971"/>
    </source>
</evidence>
<reference evidence="1 2" key="1">
    <citation type="journal article" date="2006" name="J. Bacteriol.">
        <title>Complete genome sequence of Yersinia pestis strains Antiqua and Nepal516: evidence of gene reduction in an emerging pathogen.</title>
        <authorList>
            <person name="Chain P.S."/>
            <person name="Hu P."/>
            <person name="Malfatti S.A."/>
            <person name="Radnedge L."/>
            <person name="Larimer F."/>
            <person name="Vergez L.M."/>
            <person name="Worsham P."/>
            <person name="Chu M.C."/>
            <person name="Andersen G.L."/>
        </authorList>
    </citation>
    <scope>NUCLEOTIDE SEQUENCE [LARGE SCALE GENOMIC DNA]</scope>
    <source>
        <strain evidence="1 2">Antiqua</strain>
    </source>
</reference>
<dbReference type="PATRIC" id="fig|360102.15.peg.2118"/>
<proteinExistence type="predicted"/>
<protein>
    <submittedName>
        <fullName evidence="1">Uncharacterized protein</fullName>
    </submittedName>
</protein>
<dbReference type="HOGENOM" id="CLU_2209042_0_0_6"/>
<dbReference type="EMBL" id="CP000308">
    <property type="protein sequence ID" value="ABG15344.1"/>
    <property type="molecule type" value="Genomic_DNA"/>
</dbReference>
<dbReference type="Proteomes" id="UP000001971">
    <property type="component" value="Chromosome"/>
</dbReference>
<dbReference type="RefSeq" id="WP_002228079.1">
    <property type="nucleotide sequence ID" value="NC_008150.1"/>
</dbReference>
<organism evidence="1 2">
    <name type="scientific">Yersinia pestis bv. Antiqua (strain Antiqua)</name>
    <dbReference type="NCBI Taxonomy" id="360102"/>
    <lineage>
        <taxon>Bacteria</taxon>
        <taxon>Pseudomonadati</taxon>
        <taxon>Pseudomonadota</taxon>
        <taxon>Gammaproteobacteria</taxon>
        <taxon>Enterobacterales</taxon>
        <taxon>Yersiniaceae</taxon>
        <taxon>Yersinia</taxon>
    </lineage>
</organism>